<sequence>MLTCVKYRNISITAGLLALLLGGCAAKQTTTSQSVTSDEPQETSTAARVTPPVSEVIDLFTQHPHTVFQLTTQSYSMYVGGELTAQLDAQKELFNIVADDNTVTCQYTKAGNLQAPSDEATKKEIKNHEKTCETLVNTLYSALN</sequence>
<evidence type="ECO:0008006" key="2">
    <source>
        <dbReference type="Google" id="ProtNLM"/>
    </source>
</evidence>
<dbReference type="AlphaFoldDB" id="A0A3B0ZAG6"/>
<proteinExistence type="predicted"/>
<gene>
    <name evidence="1" type="ORF">MNBD_GAMMA16-398</name>
</gene>
<name>A0A3B0ZAG6_9ZZZZ</name>
<reference evidence="1" key="1">
    <citation type="submission" date="2018-06" db="EMBL/GenBank/DDBJ databases">
        <authorList>
            <person name="Zhirakovskaya E."/>
        </authorList>
    </citation>
    <scope>NUCLEOTIDE SEQUENCE</scope>
</reference>
<dbReference type="EMBL" id="UOFO01000003">
    <property type="protein sequence ID" value="VAW83269.1"/>
    <property type="molecule type" value="Genomic_DNA"/>
</dbReference>
<dbReference type="PROSITE" id="PS51257">
    <property type="entry name" value="PROKAR_LIPOPROTEIN"/>
    <property type="match status" value="1"/>
</dbReference>
<accession>A0A3B0ZAG6</accession>
<organism evidence="1">
    <name type="scientific">hydrothermal vent metagenome</name>
    <dbReference type="NCBI Taxonomy" id="652676"/>
    <lineage>
        <taxon>unclassified sequences</taxon>
        <taxon>metagenomes</taxon>
        <taxon>ecological metagenomes</taxon>
    </lineage>
</organism>
<evidence type="ECO:0000313" key="1">
    <source>
        <dbReference type="EMBL" id="VAW83269.1"/>
    </source>
</evidence>
<protein>
    <recommendedName>
        <fullName evidence="2">Lipoprotein</fullName>
    </recommendedName>
</protein>